<proteinExistence type="predicted"/>
<gene>
    <name evidence="3" type="ORF">PoB_001091200</name>
</gene>
<feature type="compositionally biased region" description="Polar residues" evidence="1">
    <location>
        <begin position="256"/>
        <end position="273"/>
    </location>
</feature>
<feature type="compositionally biased region" description="Gly residues" evidence="1">
    <location>
        <begin position="631"/>
        <end position="640"/>
    </location>
</feature>
<dbReference type="Proteomes" id="UP000735302">
    <property type="component" value="Unassembled WGS sequence"/>
</dbReference>
<feature type="region of interest" description="Disordered" evidence="1">
    <location>
        <begin position="2150"/>
        <end position="2187"/>
    </location>
</feature>
<feature type="region of interest" description="Disordered" evidence="1">
    <location>
        <begin position="611"/>
        <end position="641"/>
    </location>
</feature>
<feature type="compositionally biased region" description="Basic and acidic residues" evidence="1">
    <location>
        <begin position="2047"/>
        <end position="2061"/>
    </location>
</feature>
<feature type="region of interest" description="Disordered" evidence="1">
    <location>
        <begin position="256"/>
        <end position="278"/>
    </location>
</feature>
<dbReference type="PANTHER" id="PTHR33331">
    <property type="entry name" value="COILED-COIL DOMAIN-CONTAINING PROTEIN 162"/>
    <property type="match status" value="1"/>
</dbReference>
<reference evidence="3 4" key="1">
    <citation type="journal article" date="2021" name="Elife">
        <title>Chloroplast acquisition without the gene transfer in kleptoplastic sea slugs, Plakobranchus ocellatus.</title>
        <authorList>
            <person name="Maeda T."/>
            <person name="Takahashi S."/>
            <person name="Yoshida T."/>
            <person name="Shimamura S."/>
            <person name="Takaki Y."/>
            <person name="Nagai Y."/>
            <person name="Toyoda A."/>
            <person name="Suzuki Y."/>
            <person name="Arimoto A."/>
            <person name="Ishii H."/>
            <person name="Satoh N."/>
            <person name="Nishiyama T."/>
            <person name="Hasebe M."/>
            <person name="Maruyama T."/>
            <person name="Minagawa J."/>
            <person name="Obokata J."/>
            <person name="Shigenobu S."/>
        </authorList>
    </citation>
    <scope>NUCLEOTIDE SEQUENCE [LARGE SCALE GENOMIC DNA]</scope>
</reference>
<evidence type="ECO:0000313" key="3">
    <source>
        <dbReference type="EMBL" id="GFN84406.1"/>
    </source>
</evidence>
<feature type="region of interest" description="Disordered" evidence="1">
    <location>
        <begin position="2255"/>
        <end position="2274"/>
    </location>
</feature>
<feature type="compositionally biased region" description="Polar residues" evidence="1">
    <location>
        <begin position="1150"/>
        <end position="1167"/>
    </location>
</feature>
<dbReference type="Pfam" id="PF15082">
    <property type="entry name" value="DUF4549"/>
    <property type="match status" value="1"/>
</dbReference>
<keyword evidence="4" id="KW-1185">Reference proteome</keyword>
<feature type="region of interest" description="Disordered" evidence="1">
    <location>
        <begin position="2047"/>
        <end position="2068"/>
    </location>
</feature>
<dbReference type="InterPro" id="IPR040401">
    <property type="entry name" value="CCDC162"/>
</dbReference>
<feature type="compositionally biased region" description="Polar residues" evidence="1">
    <location>
        <begin position="2152"/>
        <end position="2182"/>
    </location>
</feature>
<evidence type="ECO:0000313" key="4">
    <source>
        <dbReference type="Proteomes" id="UP000735302"/>
    </source>
</evidence>
<organism evidence="3 4">
    <name type="scientific">Plakobranchus ocellatus</name>
    <dbReference type="NCBI Taxonomy" id="259542"/>
    <lineage>
        <taxon>Eukaryota</taxon>
        <taxon>Metazoa</taxon>
        <taxon>Spiralia</taxon>
        <taxon>Lophotrochozoa</taxon>
        <taxon>Mollusca</taxon>
        <taxon>Gastropoda</taxon>
        <taxon>Heterobranchia</taxon>
        <taxon>Euthyneura</taxon>
        <taxon>Panpulmonata</taxon>
        <taxon>Sacoglossa</taxon>
        <taxon>Placobranchoidea</taxon>
        <taxon>Plakobranchidae</taxon>
        <taxon>Plakobranchus</taxon>
    </lineage>
</organism>
<name>A0AAV3YN74_9GAST</name>
<accession>A0AAV3YN74</accession>
<evidence type="ECO:0000259" key="2">
    <source>
        <dbReference type="Pfam" id="PF15082"/>
    </source>
</evidence>
<feature type="domain" description="DUF4549" evidence="2">
    <location>
        <begin position="11"/>
        <end position="146"/>
    </location>
</feature>
<dbReference type="InterPro" id="IPR029376">
    <property type="entry name" value="DUF4549"/>
</dbReference>
<feature type="compositionally biased region" description="Gly residues" evidence="1">
    <location>
        <begin position="2256"/>
        <end position="2268"/>
    </location>
</feature>
<feature type="region of interest" description="Disordered" evidence="1">
    <location>
        <begin position="1583"/>
        <end position="1603"/>
    </location>
</feature>
<sequence length="2274" mass="258042">MASAVDLSELYHVGTSEKVKEAEAELAHELTELRTELEEVDIPAKTTSSVPLPESKEHFKEERKFVIKRALEVSEAQPLRVQAEEMRTEMAAAEELEYTTKSLPLLLHQFFTERIQQLVLLKHQHMLRWKRFCEHTSTIESLYPVYNQRLTHLLNEYKDCVQRAQRLSVVREAIMLNRPDSAVSAINTEDLLIYLRWLVCHFHSVKRFNQFLKIIQWLPVSHKTSIAPPDPNAGEKEEPTHASKIASRYQDDPVFSSGTLPGSSRPPSARSTHSVVSPVPSPPPINIALLTTSPLPTSAMLYAAAASGGGLASDEANCGLPWHTMDLDSFKPQLAFLINAYGISFDLNRDLSSADEMEMFGAVNRRFKHIFIKQEHLNTFRTYDFTEGPQDSALPEGCNHAYQKEANWLSYVSVWPSRDPLQEKVKARLRQAKRLDEILRVQAHFLSISSAEKVQETLKEHASQVRYPKPVQVASVTSHRTPNNTSVTWKKIYSNPDLYTEREKDDMVSIPDIDERDVENVTFGGNSSRANSARKRKDSYDYLSTVQMLGLDEGEQDEADPVTVQGAYLSYLHLRHLRIRDLQRTCLSVLNYFRSLERTLTINDMGLAADGDSQRRASAQNHRSGTELDGSSGGGGGLGSHGYLHNTPADFKLSESEFIQFSEVENHDDFYTVEEGRVHVLDQRGLYIVYDKAREDLRELENDLLLICSHYIERDRDRRMGGRQSTSYGGGHTAGDFDIPSYGHQEVDRFGVLMDAWTHEAAFLECKRELIDCYFEAYQHVCDRDERRRLAQVLTDIMHQRPRLDLDSDYLVKLYRAECSVLRQHARLVKAVLDRQVEQQREFIQRVTREGDTEIGLPHRIVPKQLIAVNLSRPALKNVYMLEFHPTLAIASRIPAALQHTYWELYQVHQPDSSLSALAMERKLLEVALREWESLPPVGESFSMQVQKDLFSDVFADDPLFQCELALFSIRQQDEKAGRRTHKEKQIDMVATVGRLMGILTYRYRLIEACWETEILSKIYKKQAGEMGYPDFHLNMRFVQFEFASFKDKAGKPPPIFITAVQEDDTAVDKYTPSCLYLAIHELDEGHVGRFSFRSRDGVLQLMRSGGMESLQVVLKSQIVHKNALIAAVTQATVCNPVKVTQVGPKSGRASPTETKSEKSSLTQMTGMSGGTGGTALAGKLAAEGGKTKKAAEAFFSLQLEKTPSRDLMLNEFVTKKQQSGSLMRNSEELEKVKRTLISLFCERFHLRLSQASMRAQLLSYYSSILNMLEGFPSVRETYFVMGEANEKKSKEDDLEGMTPDPRVMKKRPRRLLSKDGRHVLNIWFIPHHTEALVMYKHLDDESCARAMSFSLSIVAALHDMLQYLSAHARLGSSHARMGSQTMEFVSADWGGTEGIGSELREIQKQIMNLHDPTDPQSVLDLLNLRRDVMFLEYDMAVRSSMADTFLATGNIQAYKSIVGNGHAALSAISNVQRPSLSATYLTIPEPLEARDLTAKQLFPWRAFINGHGPYPIAFWQWFRIEHYFSLCLAGLRDVDRHVSNGEILGVTLLMEDILQAGSGGLAGVAGVVAALDLSIGLLPVTSRSGSQADSRGEGSQHSRSHSVASDLKEASKALVSQSQPLSRVQQPLESYCLLRFFLMLWKSLDMLKRDWGRRKLMVEAIDTSNLFREFNKVYRTEILLPVLQSVARRLGQADFYDSLILDTDVYVMPKGASEIEVRLKQLLRLLESFECHMITEVRKRVSRELTLAVAERAREEEALPTDLWKRTVMKESFTMNRPHLAEEFVTSLMSHAHEGEAGTVTFDSKHLQACLAQLGRAVMTREKFSFESYSMYYENLLRVNHQLLFQKEQETKQLKEQLRQAQSETQANVQCQLANQAHDLLMGQLAMGNIRERLDKGQEEGNELQDDVFDKINDTRREAVDAMAKLQQKFKGTTDEEELKLNLSRAEQIRSLQNENHHLNQLVLKMKALNSWRQNVKTHSFLKTTSDLRKKAESSRKAELELHMLAEEEVVLLRQQLVAAKNAMASTEKDSMQVRKLLQKELKIKSEREHEEAQKERSKQQLEQAKQAGVEKLVDELMDKEARLKRLEEEQDRSSKLTLLAYEKAKRDVDSTRKQLNHERLLKLDAFQRVDTLQSQVYDYESSLLNRPPSAVTTALSKPRSRATSATQMSRRSRPSTTGNQWPPPVPWPANLSLTPFGEYPADVAVPLNNESKKIQRPKTVGGRLRSRIAEQLLNELEPDTHRTIVQLAQLQLEGVGGGSNGGGGSGGRRDKY</sequence>
<comment type="caution">
    <text evidence="3">The sequence shown here is derived from an EMBL/GenBank/DDBJ whole genome shotgun (WGS) entry which is preliminary data.</text>
</comment>
<feature type="region of interest" description="Disordered" evidence="1">
    <location>
        <begin position="1143"/>
        <end position="1169"/>
    </location>
</feature>
<protein>
    <submittedName>
        <fullName evidence="3">Coiled-coil domain-containing protein 162-like</fullName>
    </submittedName>
</protein>
<evidence type="ECO:0000256" key="1">
    <source>
        <dbReference type="SAM" id="MobiDB-lite"/>
    </source>
</evidence>
<dbReference type="EMBL" id="BLXT01001319">
    <property type="protein sequence ID" value="GFN84406.1"/>
    <property type="molecule type" value="Genomic_DNA"/>
</dbReference>
<dbReference type="PANTHER" id="PTHR33331:SF13">
    <property type="entry name" value="COILED-COIL DOMAIN CONTAINING 162"/>
    <property type="match status" value="1"/>
</dbReference>